<evidence type="ECO:0000313" key="13">
    <source>
        <dbReference type="Ensembl" id="ENSCHIP00000029376.1"/>
    </source>
</evidence>
<dbReference type="PANTHER" id="PTHR46097:SF4">
    <property type="entry name" value="ARF GTPASE-ACTIVATING PROTEIN GIT2"/>
    <property type="match status" value="1"/>
</dbReference>
<feature type="repeat" description="ANK" evidence="8">
    <location>
        <begin position="166"/>
        <end position="198"/>
    </location>
</feature>
<keyword evidence="4 9" id="KW-0863">Zinc-finger</keyword>
<dbReference type="GO" id="GO:0005096">
    <property type="term" value="F:GTPase activator activity"/>
    <property type="evidence" value="ECO:0007669"/>
    <property type="project" value="UniProtKB-KW"/>
</dbReference>
<dbReference type="Pfam" id="PF08518">
    <property type="entry name" value="GIT_SHD"/>
    <property type="match status" value="2"/>
</dbReference>
<evidence type="ECO:0000256" key="7">
    <source>
        <dbReference type="ARBA" id="ARBA00023054"/>
    </source>
</evidence>
<dbReference type="SMART" id="SM00555">
    <property type="entry name" value="GIT"/>
    <property type="match status" value="2"/>
</dbReference>
<proteinExistence type="predicted"/>
<evidence type="ECO:0000313" key="14">
    <source>
        <dbReference type="Proteomes" id="UP000291000"/>
    </source>
</evidence>
<organism evidence="13 14">
    <name type="scientific">Capra hircus</name>
    <name type="common">Goat</name>
    <dbReference type="NCBI Taxonomy" id="9925"/>
    <lineage>
        <taxon>Eukaryota</taxon>
        <taxon>Metazoa</taxon>
        <taxon>Chordata</taxon>
        <taxon>Craniata</taxon>
        <taxon>Vertebrata</taxon>
        <taxon>Euteleostomi</taxon>
        <taxon>Mammalia</taxon>
        <taxon>Eutheria</taxon>
        <taxon>Laurasiatheria</taxon>
        <taxon>Artiodactyla</taxon>
        <taxon>Ruminantia</taxon>
        <taxon>Pecora</taxon>
        <taxon>Bovidae</taxon>
        <taxon>Caprinae</taxon>
        <taxon>Capra</taxon>
    </lineage>
</organism>
<dbReference type="GO" id="GO:0036465">
    <property type="term" value="P:synaptic vesicle recycling"/>
    <property type="evidence" value="ECO:0007669"/>
    <property type="project" value="TreeGrafter"/>
</dbReference>
<feature type="compositionally biased region" description="Acidic residues" evidence="11">
    <location>
        <begin position="366"/>
        <end position="384"/>
    </location>
</feature>
<dbReference type="GO" id="GO:0008277">
    <property type="term" value="P:regulation of G protein-coupled receptor signaling pathway"/>
    <property type="evidence" value="ECO:0007669"/>
    <property type="project" value="TreeGrafter"/>
</dbReference>
<dbReference type="Gene3D" id="1.10.220.150">
    <property type="entry name" value="Arf GTPase activating protein"/>
    <property type="match status" value="1"/>
</dbReference>
<reference evidence="13 14" key="1">
    <citation type="submission" date="2016-04" db="EMBL/GenBank/DDBJ databases">
        <title>Polished mammalian reference genomes with single-molecule sequencing and chromosome conformation capture applied to the Capra hircus genome.</title>
        <authorList>
            <person name="Bickhart D.M."/>
            <person name="Koren S."/>
            <person name="Rosen B."/>
            <person name="Hastie A."/>
            <person name="Liachko I."/>
            <person name="Sullivan S.T."/>
            <person name="Burton J."/>
            <person name="Sayre B.L."/>
            <person name="Huson H.J."/>
            <person name="Lee J."/>
            <person name="Lam E."/>
            <person name="Kelley C.M."/>
            <person name="Hutchison J.L."/>
            <person name="Zhou Y."/>
            <person name="Sun J."/>
            <person name="Crisa A."/>
            <person name="Schwartz J.C."/>
            <person name="Hammond J.A."/>
            <person name="Schroeder S.G."/>
            <person name="Liu G.E."/>
            <person name="Dunham M."/>
            <person name="Shendure J."/>
            <person name="Sonstegard T.S."/>
            <person name="Phillippy A.M."/>
            <person name="Van Tassell C.P."/>
            <person name="Smith T.P."/>
        </authorList>
    </citation>
    <scope>NUCLEOTIDE SEQUENCE [LARGE SCALE GENOMIC DNA]</scope>
</reference>
<dbReference type="CDD" id="cd08847">
    <property type="entry name" value="ArfGap_GIT2"/>
    <property type="match status" value="1"/>
</dbReference>
<evidence type="ECO:0000259" key="12">
    <source>
        <dbReference type="PROSITE" id="PS50115"/>
    </source>
</evidence>
<dbReference type="Pfam" id="PF01412">
    <property type="entry name" value="ArfGap"/>
    <property type="match status" value="1"/>
</dbReference>
<dbReference type="Proteomes" id="UP000291000">
    <property type="component" value="Chromosome 17"/>
</dbReference>
<dbReference type="GO" id="GO:0098793">
    <property type="term" value="C:presynapse"/>
    <property type="evidence" value="ECO:0007669"/>
    <property type="project" value="GOC"/>
</dbReference>
<dbReference type="Gene3D" id="1.20.5.170">
    <property type="match status" value="1"/>
</dbReference>
<evidence type="ECO:0000256" key="2">
    <source>
        <dbReference type="ARBA" id="ARBA00022723"/>
    </source>
</evidence>
<dbReference type="PANTHER" id="PTHR46097">
    <property type="entry name" value="G PROTEIN-COUPLED RECEPTOR KINASE INTERACTING ARFGAP"/>
    <property type="match status" value="1"/>
</dbReference>
<dbReference type="SMART" id="SM00105">
    <property type="entry name" value="ArfGap"/>
    <property type="match status" value="1"/>
</dbReference>
<dbReference type="GO" id="GO:0008270">
    <property type="term" value="F:zinc ion binding"/>
    <property type="evidence" value="ECO:0007669"/>
    <property type="project" value="UniProtKB-KW"/>
</dbReference>
<keyword evidence="6 8" id="KW-0040">ANK repeat</keyword>
<keyword evidence="2" id="KW-0479">Metal-binding</keyword>
<dbReference type="InterPro" id="IPR038508">
    <property type="entry name" value="ArfGAP_dom_sf"/>
</dbReference>
<dbReference type="EMBL" id="LWLT01000018">
    <property type="status" value="NOT_ANNOTATED_CDS"/>
    <property type="molecule type" value="Genomic_DNA"/>
</dbReference>
<name>A0A452FYW4_CAPHI</name>
<evidence type="ECO:0000256" key="11">
    <source>
        <dbReference type="SAM" id="MobiDB-lite"/>
    </source>
</evidence>
<dbReference type="FunFam" id="1.20.5.170:FF:000015">
    <property type="entry name" value="ARF GTPase-activating protein GIT2 isoform 1"/>
    <property type="match status" value="1"/>
</dbReference>
<dbReference type="FunFam" id="1.10.220.150:FF:000003">
    <property type="entry name" value="ARF GTPase-activating protein GIT2 isoform 1"/>
    <property type="match status" value="1"/>
</dbReference>
<dbReference type="PRINTS" id="PR00405">
    <property type="entry name" value="REVINTRACTNG"/>
</dbReference>
<dbReference type="InterPro" id="IPR001164">
    <property type="entry name" value="ArfGAP_dom"/>
</dbReference>
<keyword evidence="1" id="KW-0343">GTPase activation</keyword>
<dbReference type="Gene3D" id="1.25.40.20">
    <property type="entry name" value="Ankyrin repeat-containing domain"/>
    <property type="match status" value="1"/>
</dbReference>
<dbReference type="GO" id="GO:0031267">
    <property type="term" value="F:small GTPase binding"/>
    <property type="evidence" value="ECO:0007669"/>
    <property type="project" value="TreeGrafter"/>
</dbReference>
<feature type="compositionally biased region" description="Polar residues" evidence="11">
    <location>
        <begin position="529"/>
        <end position="566"/>
    </location>
</feature>
<dbReference type="InterPro" id="IPR013724">
    <property type="entry name" value="GIT_SHD"/>
</dbReference>
<dbReference type="SUPFAM" id="SSF57863">
    <property type="entry name" value="ArfGap/RecO-like zinc finger"/>
    <property type="match status" value="1"/>
</dbReference>
<evidence type="ECO:0000256" key="9">
    <source>
        <dbReference type="PROSITE-ProRule" id="PRU00288"/>
    </source>
</evidence>
<dbReference type="Ensembl" id="ENSCHIT00000037246.1">
    <property type="protein sequence ID" value="ENSCHIP00000029376.1"/>
    <property type="gene ID" value="ENSCHIG00000024454.1"/>
</dbReference>
<dbReference type="Gene3D" id="1.20.120.330">
    <property type="entry name" value="Nucleotidyltransferases domain 2"/>
    <property type="match status" value="1"/>
</dbReference>
<feature type="compositionally biased region" description="Polar residues" evidence="11">
    <location>
        <begin position="582"/>
        <end position="593"/>
    </location>
</feature>
<dbReference type="SUPFAM" id="SSF48403">
    <property type="entry name" value="Ankyrin repeat"/>
    <property type="match status" value="1"/>
</dbReference>
<evidence type="ECO:0000256" key="3">
    <source>
        <dbReference type="ARBA" id="ARBA00022737"/>
    </source>
</evidence>
<dbReference type="Pfam" id="PF16559">
    <property type="entry name" value="GIT_CC"/>
    <property type="match status" value="1"/>
</dbReference>
<dbReference type="AlphaFoldDB" id="A0A452FYW4"/>
<feature type="compositionally biased region" description="Polar residues" evidence="11">
    <location>
        <begin position="467"/>
        <end position="480"/>
    </location>
</feature>
<dbReference type="InterPro" id="IPR032352">
    <property type="entry name" value="GIT1/2_CC"/>
</dbReference>
<dbReference type="SMART" id="SM00248">
    <property type="entry name" value="ANK"/>
    <property type="match status" value="3"/>
</dbReference>
<dbReference type="GeneTree" id="ENSGT00940000156383"/>
<reference evidence="13" key="2">
    <citation type="submission" date="2025-08" db="UniProtKB">
        <authorList>
            <consortium name="Ensembl"/>
        </authorList>
    </citation>
    <scope>IDENTIFICATION</scope>
</reference>
<dbReference type="InterPro" id="IPR022018">
    <property type="entry name" value="GIT1_C"/>
</dbReference>
<dbReference type="InterPro" id="IPR037278">
    <property type="entry name" value="ARFGAP/RecO"/>
</dbReference>
<feature type="coiled-coil region" evidence="10">
    <location>
        <begin position="418"/>
        <end position="459"/>
    </location>
</feature>
<feature type="region of interest" description="Disordered" evidence="11">
    <location>
        <begin position="467"/>
        <end position="611"/>
    </location>
</feature>
<reference evidence="13" key="3">
    <citation type="submission" date="2025-09" db="UniProtKB">
        <authorList>
            <consortium name="Ensembl"/>
        </authorList>
    </citation>
    <scope>IDENTIFICATION</scope>
</reference>
<evidence type="ECO:0000256" key="1">
    <source>
        <dbReference type="ARBA" id="ARBA00022468"/>
    </source>
</evidence>
<dbReference type="PROSITE" id="PS50088">
    <property type="entry name" value="ANK_REPEAT"/>
    <property type="match status" value="1"/>
</dbReference>
<evidence type="ECO:0000256" key="8">
    <source>
        <dbReference type="PROSITE-ProRule" id="PRU00023"/>
    </source>
</evidence>
<keyword evidence="5" id="KW-0862">Zinc</keyword>
<dbReference type="PROSITE" id="PS50297">
    <property type="entry name" value="ANK_REP_REGION"/>
    <property type="match status" value="1"/>
</dbReference>
<gene>
    <name evidence="13" type="primary">GIT2</name>
</gene>
<feature type="domain" description="Arf-GAP" evidence="12">
    <location>
        <begin position="1"/>
        <end position="124"/>
    </location>
</feature>
<dbReference type="GO" id="GO:0007420">
    <property type="term" value="P:brain development"/>
    <property type="evidence" value="ECO:0007669"/>
    <property type="project" value="InterPro"/>
</dbReference>
<dbReference type="GO" id="GO:0032012">
    <property type="term" value="P:regulation of ARF protein signal transduction"/>
    <property type="evidence" value="ECO:0007669"/>
    <property type="project" value="InterPro"/>
</dbReference>
<feature type="region of interest" description="Disordered" evidence="11">
    <location>
        <begin position="358"/>
        <end position="403"/>
    </location>
</feature>
<keyword evidence="14" id="KW-1185">Reference proteome</keyword>
<dbReference type="PROSITE" id="PS50115">
    <property type="entry name" value="ARFGAP"/>
    <property type="match status" value="1"/>
</dbReference>
<evidence type="ECO:0000256" key="10">
    <source>
        <dbReference type="SAM" id="Coils"/>
    </source>
</evidence>
<sequence length="728" mass="81072">MSKRLRSSEVCADCSGPDPSWASVNRGTFICDECCSVHRSLGRHISQVRHLKHTPWPPTLLQMVETLYNNGANSIWEHSLLDPTSIMSGRRKANPQDKVHPNKAEFIRAKYQMLAFVHRLPCRDDDSVTTKDLSKQLHSSVRTGNLETCLRLLSLGAQANFFHPEKGNTPLHVASKAGQILQAELLAVYGADPGTQDSSGKTPVDYARQGGHHELAERLVEIQYELTDRLAFYLCGRKPDHKNGQHFIIPQMADSNHLFEELAMDVYDEVDRRETDAVWLATQNHSTLVTETTVVPFLPVNPEYSSTRNQGRQKLARFNAHEFATLVIDILSDAKRRQQGSPLSSSKDNVELILKTISNQHSVESQDNDQPDYDSVASDEDTDPEATASKAHRQKSLDSDLSDGPVTVQEFLEVKNALVASEAKIQQLMKVNNNLSDELRIMQKKLQTLQSENSNLRKQATTNIYQVQTGSEYTDTSNHSSLKRRPSARGSRPMSMYETGSGQKPYLPVGEVNHPEESRTRLQPFPAHVSNTTSASPDPCLPSSQLASRLEKQNSTPESDYDNTPNDRGLDDMGSSRKGRQRSSVWQGDSSGPDTAEPHAAPSPILPSTEDVIRKTEQITKNIQELLRAAQENKHDSYIPCSERIHVAVTEMAALFPKKPKSDMVRTSLRLLTSSAYRLQSECKKTLPGDPGPPTDIQLVTQQVIQCAYDIAKAAKQLVTITTKENSN</sequence>
<dbReference type="InterPro" id="IPR036770">
    <property type="entry name" value="Ankyrin_rpt-contain_sf"/>
</dbReference>
<dbReference type="Bgee" id="ENSCHIG00000024454">
    <property type="expression patterns" value="Expressed in thymus and 17 other cell types or tissues"/>
</dbReference>
<accession>A0A452FYW4</accession>
<keyword evidence="7 10" id="KW-0175">Coiled coil</keyword>
<dbReference type="InterPro" id="IPR002110">
    <property type="entry name" value="Ankyrin_rpt"/>
</dbReference>
<dbReference type="Pfam" id="PF12796">
    <property type="entry name" value="Ank_2"/>
    <property type="match status" value="1"/>
</dbReference>
<dbReference type="FunFam" id="1.25.40.20:FF:000013">
    <property type="entry name" value="ARF GTPase-activating protein GIT1 isoform 1"/>
    <property type="match status" value="1"/>
</dbReference>
<dbReference type="Pfam" id="PF12205">
    <property type="entry name" value="GIT1_C"/>
    <property type="match status" value="1"/>
</dbReference>
<evidence type="ECO:0000256" key="4">
    <source>
        <dbReference type="ARBA" id="ARBA00022771"/>
    </source>
</evidence>
<dbReference type="InterPro" id="IPR047161">
    <property type="entry name" value="GIT-like"/>
</dbReference>
<evidence type="ECO:0000256" key="6">
    <source>
        <dbReference type="ARBA" id="ARBA00023043"/>
    </source>
</evidence>
<evidence type="ECO:0000256" key="5">
    <source>
        <dbReference type="ARBA" id="ARBA00022833"/>
    </source>
</evidence>
<protein>
    <submittedName>
        <fullName evidence="13">GIT ArfGAP 2</fullName>
    </submittedName>
</protein>
<keyword evidence="3" id="KW-0677">Repeat</keyword>
<dbReference type="FunFam" id="1.20.120.330:FF:000002">
    <property type="entry name" value="ARF GTPase-activating protein GIT2 isoform 1"/>
    <property type="match status" value="1"/>
</dbReference>